<sequence>MKFISLLYLALPALSLAQTSTPAPEPDLSVCEEEAGGYARYCARCEPKCAAYREKESYAQCLYSVFTSVNYNDSQCWQHGGNDCANKAVDIVCGTS</sequence>
<feature type="chain" id="PRO_5034139149" evidence="1">
    <location>
        <begin position="18"/>
        <end position="96"/>
    </location>
</feature>
<name>A0A8H4L4C3_9HYPO</name>
<dbReference type="EMBL" id="JAADYS010001492">
    <property type="protein sequence ID" value="KAF4462712.1"/>
    <property type="molecule type" value="Genomic_DNA"/>
</dbReference>
<dbReference type="AlphaFoldDB" id="A0A8H4L4C3"/>
<protein>
    <submittedName>
        <fullName evidence="2">Uncharacterized protein</fullName>
    </submittedName>
</protein>
<evidence type="ECO:0000313" key="2">
    <source>
        <dbReference type="EMBL" id="KAF4462712.1"/>
    </source>
</evidence>
<comment type="caution">
    <text evidence="2">The sequence shown here is derived from an EMBL/GenBank/DDBJ whole genome shotgun (WGS) entry which is preliminary data.</text>
</comment>
<feature type="signal peptide" evidence="1">
    <location>
        <begin position="1"/>
        <end position="17"/>
    </location>
</feature>
<dbReference type="OrthoDB" id="2281372at2759"/>
<reference evidence="2 3" key="1">
    <citation type="submission" date="2020-01" db="EMBL/GenBank/DDBJ databases">
        <title>Identification and distribution of gene clusters putatively required for synthesis of sphingolipid metabolism inhibitors in phylogenetically diverse species of the filamentous fungus Fusarium.</title>
        <authorList>
            <person name="Kim H.-S."/>
            <person name="Busman M."/>
            <person name="Brown D.W."/>
            <person name="Divon H."/>
            <person name="Uhlig S."/>
            <person name="Proctor R.H."/>
        </authorList>
    </citation>
    <scope>NUCLEOTIDE SEQUENCE [LARGE SCALE GENOMIC DNA]</scope>
    <source>
        <strain evidence="2 3">NRRL 20459</strain>
    </source>
</reference>
<accession>A0A8H4L4C3</accession>
<evidence type="ECO:0000256" key="1">
    <source>
        <dbReference type="SAM" id="SignalP"/>
    </source>
</evidence>
<organism evidence="2 3">
    <name type="scientific">Fusarium albosuccineum</name>
    <dbReference type="NCBI Taxonomy" id="1237068"/>
    <lineage>
        <taxon>Eukaryota</taxon>
        <taxon>Fungi</taxon>
        <taxon>Dikarya</taxon>
        <taxon>Ascomycota</taxon>
        <taxon>Pezizomycotina</taxon>
        <taxon>Sordariomycetes</taxon>
        <taxon>Hypocreomycetidae</taxon>
        <taxon>Hypocreales</taxon>
        <taxon>Nectriaceae</taxon>
        <taxon>Fusarium</taxon>
        <taxon>Fusarium decemcellulare species complex</taxon>
    </lineage>
</organism>
<proteinExistence type="predicted"/>
<evidence type="ECO:0000313" key="3">
    <source>
        <dbReference type="Proteomes" id="UP000554235"/>
    </source>
</evidence>
<dbReference type="Proteomes" id="UP000554235">
    <property type="component" value="Unassembled WGS sequence"/>
</dbReference>
<keyword evidence="3" id="KW-1185">Reference proteome</keyword>
<gene>
    <name evidence="2" type="ORF">FALBO_10472</name>
</gene>
<keyword evidence="1" id="KW-0732">Signal</keyword>